<organism evidence="1 2">
    <name type="scientific">Mycolicibacter sinensis (strain JDM601)</name>
    <name type="common">Mycobacterium sinense</name>
    <dbReference type="NCBI Taxonomy" id="875328"/>
    <lineage>
        <taxon>Bacteria</taxon>
        <taxon>Bacillati</taxon>
        <taxon>Actinomycetota</taxon>
        <taxon>Actinomycetes</taxon>
        <taxon>Mycobacteriales</taxon>
        <taxon>Mycobacteriaceae</taxon>
        <taxon>Mycolicibacter</taxon>
    </lineage>
</organism>
<name>A0A1A2EK97_MYCSD</name>
<evidence type="ECO:0008006" key="3">
    <source>
        <dbReference type="Google" id="ProtNLM"/>
    </source>
</evidence>
<dbReference type="EMBL" id="LZIN01000058">
    <property type="protein sequence ID" value="OBG05577.1"/>
    <property type="molecule type" value="Genomic_DNA"/>
</dbReference>
<comment type="caution">
    <text evidence="1">The sequence shown here is derived from an EMBL/GenBank/DDBJ whole genome shotgun (WGS) entry which is preliminary data.</text>
</comment>
<evidence type="ECO:0000313" key="2">
    <source>
        <dbReference type="Proteomes" id="UP000093985"/>
    </source>
</evidence>
<reference evidence="2" key="1">
    <citation type="submission" date="2016-06" db="EMBL/GenBank/DDBJ databases">
        <authorList>
            <person name="Sutton G."/>
            <person name="Brinkac L."/>
            <person name="Sanka R."/>
            <person name="Adams M."/>
            <person name="Lau E."/>
            <person name="Mehaffy C."/>
            <person name="Tameris M."/>
            <person name="Hatherill M."/>
            <person name="Hanekom W."/>
            <person name="Mahomed H."/>
            <person name="Mcshane H."/>
        </authorList>
    </citation>
    <scope>NUCLEOTIDE SEQUENCE [LARGE SCALE GENOMIC DNA]</scope>
    <source>
        <strain evidence="2">852014-51077_SCH5608930-a</strain>
    </source>
</reference>
<dbReference type="InterPro" id="IPR022536">
    <property type="entry name" value="EspC"/>
</dbReference>
<dbReference type="AlphaFoldDB" id="A0A1A2EK97"/>
<gene>
    <name evidence="1" type="ORF">A5771_10090</name>
</gene>
<protein>
    <recommendedName>
        <fullName evidence="3">ESX-1 secretion-associated protein</fullName>
    </recommendedName>
</protein>
<dbReference type="RefSeq" id="WP_064855386.1">
    <property type="nucleotide sequence ID" value="NZ_LZIM01000012.1"/>
</dbReference>
<dbReference type="Pfam" id="PF10824">
    <property type="entry name" value="T7SS_ESX_EspC"/>
    <property type="match status" value="1"/>
</dbReference>
<dbReference type="GO" id="GO:0009306">
    <property type="term" value="P:protein secretion"/>
    <property type="evidence" value="ECO:0007669"/>
    <property type="project" value="InterPro"/>
</dbReference>
<sequence length="100" mass="10769">MGRQQLYLDVAALHSVADCFEATAADIDTAIRIRLGGLAFDGRVAGRDHVAAGEEMRRALDGWASELTRWSRANTEIAAALRGGLVRYEHAETSAADRVG</sequence>
<accession>A0A1A2EK97</accession>
<evidence type="ECO:0000313" key="1">
    <source>
        <dbReference type="EMBL" id="OBG05577.1"/>
    </source>
</evidence>
<dbReference type="Proteomes" id="UP000093985">
    <property type="component" value="Unassembled WGS sequence"/>
</dbReference>
<dbReference type="OrthoDB" id="4763847at2"/>
<proteinExistence type="predicted"/>